<dbReference type="AlphaFoldDB" id="A0AAD6KLD7"/>
<reference evidence="2 3" key="1">
    <citation type="journal article" date="2023" name="Int. J. Mol. Sci.">
        <title>De Novo Assembly and Annotation of 11 Diverse Shrub Willow (Salix) Genomes Reveals Novel Gene Organization in Sex-Linked Regions.</title>
        <authorList>
            <person name="Hyden B."/>
            <person name="Feng K."/>
            <person name="Yates T.B."/>
            <person name="Jawdy S."/>
            <person name="Cereghino C."/>
            <person name="Smart L.B."/>
            <person name="Muchero W."/>
        </authorList>
    </citation>
    <scope>NUCLEOTIDE SEQUENCE [LARGE SCALE GENOMIC DNA]</scope>
    <source>
        <tissue evidence="2">Shoot tip</tissue>
    </source>
</reference>
<organism evidence="2 3">
    <name type="scientific">Salix udensis</name>
    <dbReference type="NCBI Taxonomy" id="889485"/>
    <lineage>
        <taxon>Eukaryota</taxon>
        <taxon>Viridiplantae</taxon>
        <taxon>Streptophyta</taxon>
        <taxon>Embryophyta</taxon>
        <taxon>Tracheophyta</taxon>
        <taxon>Spermatophyta</taxon>
        <taxon>Magnoliopsida</taxon>
        <taxon>eudicotyledons</taxon>
        <taxon>Gunneridae</taxon>
        <taxon>Pentapetalae</taxon>
        <taxon>rosids</taxon>
        <taxon>fabids</taxon>
        <taxon>Malpighiales</taxon>
        <taxon>Salicaceae</taxon>
        <taxon>Saliceae</taxon>
        <taxon>Salix</taxon>
    </lineage>
</organism>
<protein>
    <submittedName>
        <fullName evidence="2">Uncharacterized protein</fullName>
    </submittedName>
</protein>
<feature type="region of interest" description="Disordered" evidence="1">
    <location>
        <begin position="1"/>
        <end position="105"/>
    </location>
</feature>
<accession>A0AAD6KLD7</accession>
<proteinExistence type="predicted"/>
<feature type="compositionally biased region" description="Polar residues" evidence="1">
    <location>
        <begin position="1"/>
        <end position="20"/>
    </location>
</feature>
<dbReference type="Proteomes" id="UP001162972">
    <property type="component" value="Chromosome 16"/>
</dbReference>
<evidence type="ECO:0000313" key="3">
    <source>
        <dbReference type="Proteomes" id="UP001162972"/>
    </source>
</evidence>
<feature type="compositionally biased region" description="Basic residues" evidence="1">
    <location>
        <begin position="69"/>
        <end position="80"/>
    </location>
</feature>
<feature type="compositionally biased region" description="Basic and acidic residues" evidence="1">
    <location>
        <begin position="81"/>
        <end position="90"/>
    </location>
</feature>
<evidence type="ECO:0000313" key="2">
    <source>
        <dbReference type="EMBL" id="KAJ6424639.1"/>
    </source>
</evidence>
<gene>
    <name evidence="2" type="ORF">OIU84_025419</name>
</gene>
<feature type="compositionally biased region" description="Basic and acidic residues" evidence="1">
    <location>
        <begin position="50"/>
        <end position="68"/>
    </location>
</feature>
<evidence type="ECO:0000256" key="1">
    <source>
        <dbReference type="SAM" id="MobiDB-lite"/>
    </source>
</evidence>
<dbReference type="EMBL" id="JAPFFJ010000006">
    <property type="protein sequence ID" value="KAJ6424639.1"/>
    <property type="molecule type" value="Genomic_DNA"/>
</dbReference>
<comment type="caution">
    <text evidence="2">The sequence shown here is derived from an EMBL/GenBank/DDBJ whole genome shotgun (WGS) entry which is preliminary data.</text>
</comment>
<sequence>MKNPGESSKTVTAPNLSVSQRYEALMAIDESTEGNGEEGNKEGNVGVNGEEEKERIKARAAEDEVNKRDKGRRLGPRKTRAFKDPGERKVGRSVGGDGPSGEQAKQWAEIHKPKVKIASLMPNQITINKGKEKCRKGIQVDIR</sequence>
<name>A0AAD6KLD7_9ROSI</name>
<keyword evidence="3" id="KW-1185">Reference proteome</keyword>